<dbReference type="Gene3D" id="2.60.40.1630">
    <property type="entry name" value="bacillus anthracis domain"/>
    <property type="match status" value="1"/>
</dbReference>
<evidence type="ECO:0000259" key="3">
    <source>
        <dbReference type="Pfam" id="PF18705"/>
    </source>
</evidence>
<dbReference type="InterPro" id="IPR040680">
    <property type="entry name" value="DUF5643"/>
</dbReference>
<dbReference type="InterPro" id="IPR025436">
    <property type="entry name" value="DUF4179"/>
</dbReference>
<protein>
    <submittedName>
        <fullName evidence="4">DUF4179 domain-containing protein</fullName>
    </submittedName>
</protein>
<keyword evidence="1" id="KW-0812">Transmembrane</keyword>
<reference evidence="4 5" key="1">
    <citation type="submission" date="2021-05" db="EMBL/GenBank/DDBJ databases">
        <title>Novel Bacillus species.</title>
        <authorList>
            <person name="Liu G."/>
        </authorList>
    </citation>
    <scope>NUCLEOTIDE SEQUENCE [LARGE SCALE GENOMIC DNA]</scope>
    <source>
        <strain evidence="4 5">FJAT-49705</strain>
    </source>
</reference>
<feature type="domain" description="DUF4179" evidence="2">
    <location>
        <begin position="47"/>
        <end position="139"/>
    </location>
</feature>
<dbReference type="RefSeq" id="WP_213103474.1">
    <property type="nucleotide sequence ID" value="NZ_JAGYPM010000004.1"/>
</dbReference>
<comment type="caution">
    <text evidence="4">The sequence shown here is derived from an EMBL/GenBank/DDBJ whole genome shotgun (WGS) entry which is preliminary data.</text>
</comment>
<gene>
    <name evidence="4" type="ORF">KHA94_17775</name>
</gene>
<evidence type="ECO:0000313" key="5">
    <source>
        <dbReference type="Proteomes" id="UP000681027"/>
    </source>
</evidence>
<evidence type="ECO:0000259" key="2">
    <source>
        <dbReference type="Pfam" id="PF13786"/>
    </source>
</evidence>
<keyword evidence="1" id="KW-1133">Transmembrane helix</keyword>
<dbReference type="Pfam" id="PF18705">
    <property type="entry name" value="DUF5643"/>
    <property type="match status" value="1"/>
</dbReference>
<feature type="domain" description="DUF5643" evidence="3">
    <location>
        <begin position="231"/>
        <end position="343"/>
    </location>
</feature>
<keyword evidence="1" id="KW-0472">Membrane</keyword>
<accession>A0ABS5NWB3</accession>
<dbReference type="Proteomes" id="UP000681027">
    <property type="component" value="Unassembled WGS sequence"/>
</dbReference>
<organism evidence="4 5">
    <name type="scientific">Cytobacillus citreus</name>
    <dbReference type="NCBI Taxonomy" id="2833586"/>
    <lineage>
        <taxon>Bacteria</taxon>
        <taxon>Bacillati</taxon>
        <taxon>Bacillota</taxon>
        <taxon>Bacilli</taxon>
        <taxon>Bacillales</taxon>
        <taxon>Bacillaceae</taxon>
        <taxon>Cytobacillus</taxon>
    </lineage>
</organism>
<keyword evidence="5" id="KW-1185">Reference proteome</keyword>
<dbReference type="EMBL" id="JAGYPM010000004">
    <property type="protein sequence ID" value="MBS4192016.1"/>
    <property type="molecule type" value="Genomic_DNA"/>
</dbReference>
<feature type="transmembrane region" description="Helical" evidence="1">
    <location>
        <begin position="50"/>
        <end position="69"/>
    </location>
</feature>
<dbReference type="Pfam" id="PF13786">
    <property type="entry name" value="DUF4179"/>
    <property type="match status" value="1"/>
</dbReference>
<name>A0ABS5NWB3_9BACI</name>
<sequence length="446" mass="50814">MFDFEKEEKELEKSRNTLQDLSISDDIANQAILEGMKRAKAMKMRKKKFLPIKVFLAASVFIISLITSVKVSDTMADYISNVPGIEKIVEFIRQDKGLLAAAENNYFQKIETTVENGEVKVTIDSIVRDEKELLIFFNYRAKGVVDQIFPEEISLLDGNRNILPYRAYYSNLNPNGEKKYVNKATARVPLADGDILPEELILSFAFSVNDKMLNQNIDIPLTLDKEKFAAKKVINMNKSVKVEGQEITIKKVTIYPTQTTIDIMVNPENSKKIFGFNDIHIEDETGEKWAEIEPNDFTSYVNENEMIIYLQSNYFSDPKELYLAFSSIRAVDKDELWVEIDPVKEKIIKAPKDGKLSSVYKRNEELAITLETNPNIFDKQIFMYAEDFNGNIIGMGKPIGGGGLPNNNYVTYYVPYPDEEAVAGPIKLKLLDYPATINKKIKLKIK</sequence>
<evidence type="ECO:0000313" key="4">
    <source>
        <dbReference type="EMBL" id="MBS4192016.1"/>
    </source>
</evidence>
<evidence type="ECO:0000256" key="1">
    <source>
        <dbReference type="SAM" id="Phobius"/>
    </source>
</evidence>
<proteinExistence type="predicted"/>